<dbReference type="PANTHER" id="PTHR33644:SF2">
    <property type="entry name" value="2-OXOGLUTARATE (2OG) AND FE(II)-DEPENDENT OXYGENASE SUPERFAMILY PROTEIN"/>
    <property type="match status" value="1"/>
</dbReference>
<accession>A0A6A6M6H1</accession>
<proteinExistence type="predicted"/>
<reference evidence="1 2" key="1">
    <citation type="journal article" date="2020" name="Mol. Plant">
        <title>The Chromosome-Based Rubber Tree Genome Provides New Insights into Spurge Genome Evolution and Rubber Biosynthesis.</title>
        <authorList>
            <person name="Liu J."/>
            <person name="Shi C."/>
            <person name="Shi C.C."/>
            <person name="Li W."/>
            <person name="Zhang Q.J."/>
            <person name="Zhang Y."/>
            <person name="Li K."/>
            <person name="Lu H.F."/>
            <person name="Shi C."/>
            <person name="Zhu S.T."/>
            <person name="Xiao Z.Y."/>
            <person name="Nan H."/>
            <person name="Yue Y."/>
            <person name="Zhu X.G."/>
            <person name="Wu Y."/>
            <person name="Hong X.N."/>
            <person name="Fan G.Y."/>
            <person name="Tong Y."/>
            <person name="Zhang D."/>
            <person name="Mao C.L."/>
            <person name="Liu Y.L."/>
            <person name="Hao S.J."/>
            <person name="Liu W.Q."/>
            <person name="Lv M.Q."/>
            <person name="Zhang H.B."/>
            <person name="Liu Y."/>
            <person name="Hu-Tang G.R."/>
            <person name="Wang J.P."/>
            <person name="Wang J.H."/>
            <person name="Sun Y.H."/>
            <person name="Ni S.B."/>
            <person name="Chen W.B."/>
            <person name="Zhang X.C."/>
            <person name="Jiao Y.N."/>
            <person name="Eichler E.E."/>
            <person name="Li G.H."/>
            <person name="Liu X."/>
            <person name="Gao L.Z."/>
        </authorList>
    </citation>
    <scope>NUCLEOTIDE SEQUENCE [LARGE SCALE GENOMIC DNA]</scope>
    <source>
        <strain evidence="2">cv. GT1</strain>
        <tissue evidence="1">Leaf</tissue>
    </source>
</reference>
<dbReference type="AlphaFoldDB" id="A0A6A6M6H1"/>
<dbReference type="EMBL" id="JAAGAX010000006">
    <property type="protein sequence ID" value="KAF2309260.1"/>
    <property type="molecule type" value="Genomic_DNA"/>
</dbReference>
<comment type="caution">
    <text evidence="1">The sequence shown here is derived from an EMBL/GenBank/DDBJ whole genome shotgun (WGS) entry which is preliminary data.</text>
</comment>
<sequence>MIHTNDSREWCKTSGYYADPQLWQETYDYRPGLTPTEPNDAMEFPSGGLPDIFSLLGKAARDILDAISFYLNLRSSPFTEILDNVPLRSREISSSVLSVCCYARPSFQRAQPHNLTDREDGQMVMYSDHEHQLDKSLISLVKSDKAGLHVEIFMVAGFLWMETLVLKKPLFTLDLPCTRQLQAISTLRCTEQRLITCRGTSLGAVLWLLNLCRGSVKAIMRRKNNSRCKPLPPSKRLRLEAQRVLKERVQEIADKKGIKLRFCNLKECENHIHTLDSPCANIRMEIGWPPGVPFVHPHDLPNKAKIGFLEAYESGWITTHGMELSLTEVDKEVNIQPIVPVLSASQKACAGVASGDKVLPTSNFLDLSTVHLRISVACLRSLQILRAHCMTGSNTDRLFIGLAMPVPCIMSSV</sequence>
<protein>
    <submittedName>
        <fullName evidence="1">Uncharacterized protein</fullName>
    </submittedName>
</protein>
<keyword evidence="2" id="KW-1185">Reference proteome</keyword>
<name>A0A6A6M6H1_HEVBR</name>
<dbReference type="PANTHER" id="PTHR33644">
    <property type="entry name" value="U-BOX DOMAIN-CONTAINING PROTEIN 62-RELATED"/>
    <property type="match status" value="1"/>
</dbReference>
<evidence type="ECO:0000313" key="2">
    <source>
        <dbReference type="Proteomes" id="UP000467840"/>
    </source>
</evidence>
<organism evidence="1 2">
    <name type="scientific">Hevea brasiliensis</name>
    <name type="common">Para rubber tree</name>
    <name type="synonym">Siphonia brasiliensis</name>
    <dbReference type="NCBI Taxonomy" id="3981"/>
    <lineage>
        <taxon>Eukaryota</taxon>
        <taxon>Viridiplantae</taxon>
        <taxon>Streptophyta</taxon>
        <taxon>Embryophyta</taxon>
        <taxon>Tracheophyta</taxon>
        <taxon>Spermatophyta</taxon>
        <taxon>Magnoliopsida</taxon>
        <taxon>eudicotyledons</taxon>
        <taxon>Gunneridae</taxon>
        <taxon>Pentapetalae</taxon>
        <taxon>rosids</taxon>
        <taxon>fabids</taxon>
        <taxon>Malpighiales</taxon>
        <taxon>Euphorbiaceae</taxon>
        <taxon>Crotonoideae</taxon>
        <taxon>Micrandreae</taxon>
        <taxon>Hevea</taxon>
    </lineage>
</organism>
<evidence type="ECO:0000313" key="1">
    <source>
        <dbReference type="EMBL" id="KAF2309260.1"/>
    </source>
</evidence>
<gene>
    <name evidence="1" type="ORF">GH714_001409</name>
</gene>
<dbReference type="Proteomes" id="UP000467840">
    <property type="component" value="Chromosome 14"/>
</dbReference>